<proteinExistence type="predicted"/>
<dbReference type="InterPro" id="IPR016181">
    <property type="entry name" value="Acyl_CoA_acyltransferase"/>
</dbReference>
<dbReference type="GO" id="GO:0016747">
    <property type="term" value="F:acyltransferase activity, transferring groups other than amino-acyl groups"/>
    <property type="evidence" value="ECO:0007669"/>
    <property type="project" value="InterPro"/>
</dbReference>
<comment type="caution">
    <text evidence="2">The sequence shown here is derived from an EMBL/GenBank/DDBJ whole genome shotgun (WGS) entry which is preliminary data.</text>
</comment>
<gene>
    <name evidence="2" type="ORF">M8330_21215</name>
</gene>
<dbReference type="Proteomes" id="UP001139485">
    <property type="component" value="Unassembled WGS sequence"/>
</dbReference>
<dbReference type="Pfam" id="PF13302">
    <property type="entry name" value="Acetyltransf_3"/>
    <property type="match status" value="1"/>
</dbReference>
<dbReference type="PANTHER" id="PTHR43792">
    <property type="entry name" value="GNAT FAMILY, PUTATIVE (AFU_ORTHOLOGUE AFUA_3G00765)-RELATED-RELATED"/>
    <property type="match status" value="1"/>
</dbReference>
<protein>
    <submittedName>
        <fullName evidence="2">GNAT family N-acetyltransferase</fullName>
    </submittedName>
</protein>
<reference evidence="2" key="1">
    <citation type="submission" date="2022-05" db="EMBL/GenBank/DDBJ databases">
        <authorList>
            <person name="Tuo L."/>
        </authorList>
    </citation>
    <scope>NUCLEOTIDE SEQUENCE</scope>
    <source>
        <strain evidence="2">BSK12Z-4</strain>
    </source>
</reference>
<dbReference type="SUPFAM" id="SSF55729">
    <property type="entry name" value="Acyl-CoA N-acyltransferases (Nat)"/>
    <property type="match status" value="1"/>
</dbReference>
<dbReference type="PANTHER" id="PTHR43792:SF1">
    <property type="entry name" value="N-ACETYLTRANSFERASE DOMAIN-CONTAINING PROTEIN"/>
    <property type="match status" value="1"/>
</dbReference>
<dbReference type="InterPro" id="IPR000182">
    <property type="entry name" value="GNAT_dom"/>
</dbReference>
<name>A0A9X2DBG1_9ACTN</name>
<evidence type="ECO:0000313" key="2">
    <source>
        <dbReference type="EMBL" id="MCM0622813.1"/>
    </source>
</evidence>
<accession>A0A9X2DBG1</accession>
<organism evidence="2 3">
    <name type="scientific">Nocardioides bruguierae</name>
    <dbReference type="NCBI Taxonomy" id="2945102"/>
    <lineage>
        <taxon>Bacteria</taxon>
        <taxon>Bacillati</taxon>
        <taxon>Actinomycetota</taxon>
        <taxon>Actinomycetes</taxon>
        <taxon>Propionibacteriales</taxon>
        <taxon>Nocardioidaceae</taxon>
        <taxon>Nocardioides</taxon>
    </lineage>
</organism>
<sequence>MTDVPWATTSRLVLRSPRPEDVDRLFAIHSNVLTYEHDPDGRMVDPEDAQRLLEAWRSHWVAHGFGYAAVELAGSREIIGFAGAKHQTIGGQPVLNLYYRFDPSSWGHGYASEAVRAVIANVQSTVPRCVVVARVARNNPGSIAVARSVGLSRQLVTDPGDPSSHHLFASRHL</sequence>
<dbReference type="InterPro" id="IPR051531">
    <property type="entry name" value="N-acetyltransferase"/>
</dbReference>
<evidence type="ECO:0000259" key="1">
    <source>
        <dbReference type="PROSITE" id="PS51186"/>
    </source>
</evidence>
<dbReference type="AlphaFoldDB" id="A0A9X2DBG1"/>
<dbReference type="Gene3D" id="3.40.630.30">
    <property type="match status" value="1"/>
</dbReference>
<dbReference type="EMBL" id="JAMOIL010000051">
    <property type="protein sequence ID" value="MCM0622813.1"/>
    <property type="molecule type" value="Genomic_DNA"/>
</dbReference>
<feature type="domain" description="N-acetyltransferase" evidence="1">
    <location>
        <begin position="12"/>
        <end position="173"/>
    </location>
</feature>
<keyword evidence="3" id="KW-1185">Reference proteome</keyword>
<dbReference type="RefSeq" id="WP_250828972.1">
    <property type="nucleotide sequence ID" value="NZ_JAMOIL010000051.1"/>
</dbReference>
<evidence type="ECO:0000313" key="3">
    <source>
        <dbReference type="Proteomes" id="UP001139485"/>
    </source>
</evidence>
<dbReference type="PROSITE" id="PS51186">
    <property type="entry name" value="GNAT"/>
    <property type="match status" value="1"/>
</dbReference>